<dbReference type="InterPro" id="IPR018392">
    <property type="entry name" value="LysM"/>
</dbReference>
<name>A0A7G5ELF0_9BURK</name>
<dbReference type="Gene3D" id="2.60.120.1440">
    <property type="match status" value="1"/>
</dbReference>
<dbReference type="EMBL" id="CP058554">
    <property type="protein sequence ID" value="QMV74825.1"/>
    <property type="molecule type" value="Genomic_DNA"/>
</dbReference>
<evidence type="ECO:0000256" key="1">
    <source>
        <dbReference type="SAM" id="MobiDB-lite"/>
    </source>
</evidence>
<evidence type="ECO:0000256" key="2">
    <source>
        <dbReference type="SAM" id="SignalP"/>
    </source>
</evidence>
<feature type="region of interest" description="Disordered" evidence="1">
    <location>
        <begin position="448"/>
        <end position="469"/>
    </location>
</feature>
<feature type="domain" description="LysM" evidence="3">
    <location>
        <begin position="35"/>
        <end position="82"/>
    </location>
</feature>
<dbReference type="InterPro" id="IPR006860">
    <property type="entry name" value="FecR"/>
</dbReference>
<sequence length="575" mass="60435">MFFSRLPFSAAVLLAIGVAAPGLALAASADQLPDIRHTVQSGDTLEAVAKRYLKDPQQWRAVGTLNGVKDPLRLPIGSVIVIPANMVGYEEVTISHVKGVARVRSPQTGGDWQSAASGTVLTEGDELQVPAGSFVTLRFSDGSSVRINENSELKLSELRKNKRTDEQQSVLDLSRGGLESHVTPVMDQRRKRKFEIKTPMATTSVRGTVFSVSVTDSGRAITAVDQGVVQVQGHVATQTARAAAQQALVSAGSGVAVQASGQLGATVALLEAPSLQGNPAVFEDANFLSLQVGEVPHAQQYAVLLALDPELSRVILRQSHASPSFKFEAVPDGNYYLSARAIDAQEIPGKPAVQAIKVKATPIPPLYSSPAPDGLIGLSDGELLCTEGGSGIAGYRIQVSASRDFSTPLQDSGVVGNCQAAVASLGVGSYFWRAASVRKLPDGSLDQGPFAQPQAFKTGSNPSSLGADALSAGEASAPNLLQLSWPAEPGQRFNLQLARDESFAAPLATAQLEQPQWTSDALVSGDYYVRIQVLDPSGLKSRYSDPRKLTVEPSVITGAGSVLKTGEGKAVLSPR</sequence>
<dbReference type="PIRSF" id="PIRSF029644">
    <property type="entry name" value="UCP029644"/>
    <property type="match status" value="1"/>
</dbReference>
<dbReference type="KEGG" id="cpis:HS961_19375"/>
<accession>A0A7G5ELF0</accession>
<dbReference type="CDD" id="cd00118">
    <property type="entry name" value="LysM"/>
    <property type="match status" value="1"/>
</dbReference>
<dbReference type="Pfam" id="PF04773">
    <property type="entry name" value="FecR"/>
    <property type="match status" value="1"/>
</dbReference>
<dbReference type="InterPro" id="IPR036779">
    <property type="entry name" value="LysM_dom_sf"/>
</dbReference>
<dbReference type="Pfam" id="PF01476">
    <property type="entry name" value="LysM"/>
    <property type="match status" value="1"/>
</dbReference>
<organism evidence="4 5">
    <name type="scientific">Comamonas piscis</name>
    <dbReference type="NCBI Taxonomy" id="1562974"/>
    <lineage>
        <taxon>Bacteria</taxon>
        <taxon>Pseudomonadati</taxon>
        <taxon>Pseudomonadota</taxon>
        <taxon>Betaproteobacteria</taxon>
        <taxon>Burkholderiales</taxon>
        <taxon>Comamonadaceae</taxon>
        <taxon>Comamonas</taxon>
    </lineage>
</organism>
<dbReference type="SMART" id="SM00257">
    <property type="entry name" value="LysM"/>
    <property type="match status" value="1"/>
</dbReference>
<dbReference type="InterPro" id="IPR013783">
    <property type="entry name" value="Ig-like_fold"/>
</dbReference>
<dbReference type="Proteomes" id="UP000515240">
    <property type="component" value="Chromosome"/>
</dbReference>
<dbReference type="AlphaFoldDB" id="A0A7G5ELF0"/>
<evidence type="ECO:0000313" key="5">
    <source>
        <dbReference type="Proteomes" id="UP000515240"/>
    </source>
</evidence>
<feature type="compositionally biased region" description="Polar residues" evidence="1">
    <location>
        <begin position="455"/>
        <end position="464"/>
    </location>
</feature>
<dbReference type="Gene3D" id="2.60.40.10">
    <property type="entry name" value="Immunoglobulins"/>
    <property type="match status" value="2"/>
</dbReference>
<feature type="signal peptide" evidence="2">
    <location>
        <begin position="1"/>
        <end position="26"/>
    </location>
</feature>
<dbReference type="InterPro" id="IPR016930">
    <property type="entry name" value="UCP029644"/>
</dbReference>
<protein>
    <submittedName>
        <fullName evidence="4">FecR domain-containing protein</fullName>
    </submittedName>
</protein>
<evidence type="ECO:0000313" key="4">
    <source>
        <dbReference type="EMBL" id="QMV74825.1"/>
    </source>
</evidence>
<dbReference type="RefSeq" id="WP_182324798.1">
    <property type="nucleotide sequence ID" value="NZ_CP058554.1"/>
</dbReference>
<keyword evidence="2" id="KW-0732">Signal</keyword>
<dbReference type="PANTHER" id="PTHR38731">
    <property type="entry name" value="LIPL45-RELATED LIPOPROTEIN-RELATED"/>
    <property type="match status" value="1"/>
</dbReference>
<reference evidence="4 5" key="1">
    <citation type="journal article" date="2020" name="G3 (Bethesda)">
        <title>CeMbio - The Caenorhabditis elegans Microbiome Resource.</title>
        <authorList>
            <person name="Dirksen P."/>
            <person name="Assie A."/>
            <person name="Zimmermann J."/>
            <person name="Zhang F."/>
            <person name="Tietje A.M."/>
            <person name="Marsh S.A."/>
            <person name="Felix M.A."/>
            <person name="Shapira M."/>
            <person name="Kaleta C."/>
            <person name="Schulenburg H."/>
            <person name="Samuel B."/>
        </authorList>
    </citation>
    <scope>NUCLEOTIDE SEQUENCE [LARGE SCALE GENOMIC DNA]</scope>
    <source>
        <strain evidence="4 5">BIGb0172</strain>
    </source>
</reference>
<dbReference type="PROSITE" id="PS51782">
    <property type="entry name" value="LYSM"/>
    <property type="match status" value="1"/>
</dbReference>
<feature type="chain" id="PRO_5029007526" evidence="2">
    <location>
        <begin position="27"/>
        <end position="575"/>
    </location>
</feature>
<evidence type="ECO:0000259" key="3">
    <source>
        <dbReference type="PROSITE" id="PS51782"/>
    </source>
</evidence>
<dbReference type="Gene3D" id="3.10.350.10">
    <property type="entry name" value="LysM domain"/>
    <property type="match status" value="1"/>
</dbReference>
<gene>
    <name evidence="4" type="ORF">HS961_19375</name>
</gene>
<keyword evidence="5" id="KW-1185">Reference proteome</keyword>
<proteinExistence type="predicted"/>